<feature type="domain" description="Teneurin-like YD-shell" evidence="2">
    <location>
        <begin position="23"/>
        <end position="349"/>
    </location>
</feature>
<organism evidence="3 4">
    <name type="scientific">Delftia deserti</name>
    <dbReference type="NCBI Taxonomy" id="1651218"/>
    <lineage>
        <taxon>Bacteria</taxon>
        <taxon>Pseudomonadati</taxon>
        <taxon>Pseudomonadota</taxon>
        <taxon>Betaproteobacteria</taxon>
        <taxon>Burkholderiales</taxon>
        <taxon>Comamonadaceae</taxon>
        <taxon>Delftia</taxon>
    </lineage>
</organism>
<dbReference type="PANTHER" id="PTHR32305">
    <property type="match status" value="1"/>
</dbReference>
<feature type="non-terminal residue" evidence="3">
    <location>
        <position position="1"/>
    </location>
</feature>
<dbReference type="InterPro" id="IPR056823">
    <property type="entry name" value="TEN-like_YD-shell"/>
</dbReference>
<dbReference type="InterPro" id="IPR022385">
    <property type="entry name" value="Rhs_assc_core"/>
</dbReference>
<dbReference type="PANTHER" id="PTHR32305:SF15">
    <property type="entry name" value="PROTEIN RHSA-RELATED"/>
    <property type="match status" value="1"/>
</dbReference>
<evidence type="ECO:0000256" key="1">
    <source>
        <dbReference type="ARBA" id="ARBA00022737"/>
    </source>
</evidence>
<dbReference type="InterPro" id="IPR006530">
    <property type="entry name" value="YD"/>
</dbReference>
<comment type="caution">
    <text evidence="3">The sequence shown here is derived from an EMBL/GenBank/DDBJ whole genome shotgun (WGS) entry which is preliminary data.</text>
</comment>
<keyword evidence="1" id="KW-0677">Repeat</keyword>
<proteinExistence type="predicted"/>
<protein>
    <submittedName>
        <fullName evidence="3">RHS repeat domain-containing protein</fullName>
    </submittedName>
</protein>
<evidence type="ECO:0000313" key="3">
    <source>
        <dbReference type="EMBL" id="MFD2317473.1"/>
    </source>
</evidence>
<accession>A0ABW5EIH0</accession>
<gene>
    <name evidence="3" type="ORF">ACFSPV_02035</name>
</gene>
<dbReference type="RefSeq" id="WP_386849588.1">
    <property type="nucleotide sequence ID" value="NZ_JBHUIG010000002.1"/>
</dbReference>
<reference evidence="4" key="1">
    <citation type="journal article" date="2019" name="Int. J. Syst. Evol. Microbiol.">
        <title>The Global Catalogue of Microorganisms (GCM) 10K type strain sequencing project: providing services to taxonomists for standard genome sequencing and annotation.</title>
        <authorList>
            <consortium name="The Broad Institute Genomics Platform"/>
            <consortium name="The Broad Institute Genome Sequencing Center for Infectious Disease"/>
            <person name="Wu L."/>
            <person name="Ma J."/>
        </authorList>
    </citation>
    <scope>NUCLEOTIDE SEQUENCE [LARGE SCALE GENOMIC DNA]</scope>
    <source>
        <strain evidence="4">CCUG 62793</strain>
    </source>
</reference>
<dbReference type="Pfam" id="PF25023">
    <property type="entry name" value="TEN_YD-shell"/>
    <property type="match status" value="1"/>
</dbReference>
<name>A0ABW5EIH0_9BURK</name>
<dbReference type="Gene3D" id="2.180.10.10">
    <property type="entry name" value="RHS repeat-associated core"/>
    <property type="match status" value="1"/>
</dbReference>
<dbReference type="Proteomes" id="UP001597287">
    <property type="component" value="Unassembled WGS sequence"/>
</dbReference>
<evidence type="ECO:0000259" key="2">
    <source>
        <dbReference type="Pfam" id="PF25023"/>
    </source>
</evidence>
<dbReference type="EMBL" id="JBHUIG010000002">
    <property type="protein sequence ID" value="MFD2317473.1"/>
    <property type="molecule type" value="Genomic_DNA"/>
</dbReference>
<dbReference type="NCBIfam" id="TIGR01643">
    <property type="entry name" value="YD_repeat_2x"/>
    <property type="match status" value="1"/>
</dbReference>
<sequence length="479" mass="53253">DQSQIRYGNYQWLTATRIETPGATKTISVDALQRPLSIEVKNAAAELLASRHYRYDKTGNITQIDSNLGQTQYGYDPLDRLTKAAPDQKLQDLGLPTEQYQYDAVHNRVFSAHQVGQWSYNADNQLTNYPRLKPFDATAQPVQTQVEYSPQGHTAKESSDKGEKTYGYNAAERLIRYASTAAGHNTPSIEASYRYDPLGRRISKEVKEGQATKVIYFFYSDTGLLGETNEQGQMTRAYGFNPQKSEQGLWSTDPIWQGEVSNVQLTSRNSIIHYLHTDHLGTPMLGTSKLGTITWKAVAEAFGAAGTLPQSQIDMNLRFPGQYFDKESGGNQNFNRDYVVSLGRYIQADPIGLTGGNNAYVYVDSSPVKYADPSGLHKGDKWWGRTNRDFQRWFHKCYKRAGDPDATQDDIEDAYAEWVERGSPTGGRCDAPKPKPDPVPPPGCADCDAKRVPVVKVDPNTGAALILLILMCVSFAFGG</sequence>
<dbReference type="NCBIfam" id="TIGR03696">
    <property type="entry name" value="Rhs_assc_core"/>
    <property type="match status" value="1"/>
</dbReference>
<keyword evidence="4" id="KW-1185">Reference proteome</keyword>
<dbReference type="PRINTS" id="PR00394">
    <property type="entry name" value="RHSPROTEIN"/>
</dbReference>
<evidence type="ECO:0000313" key="4">
    <source>
        <dbReference type="Proteomes" id="UP001597287"/>
    </source>
</evidence>
<dbReference type="InterPro" id="IPR050708">
    <property type="entry name" value="T6SS_VgrG/RHS"/>
</dbReference>